<evidence type="ECO:0000256" key="7">
    <source>
        <dbReference type="ARBA" id="ARBA00058688"/>
    </source>
</evidence>
<evidence type="ECO:0000256" key="2">
    <source>
        <dbReference type="ARBA" id="ARBA00022730"/>
    </source>
</evidence>
<organism evidence="11 12">
    <name type="scientific">Deferribacter autotrophicus</name>
    <dbReference type="NCBI Taxonomy" id="500465"/>
    <lineage>
        <taxon>Bacteria</taxon>
        <taxon>Pseudomonadati</taxon>
        <taxon>Deferribacterota</taxon>
        <taxon>Deferribacteres</taxon>
        <taxon>Deferribacterales</taxon>
        <taxon>Deferribacteraceae</taxon>
        <taxon>Deferribacter</taxon>
    </lineage>
</organism>
<dbReference type="InterPro" id="IPR003256">
    <property type="entry name" value="Ribosomal_uL24"/>
</dbReference>
<dbReference type="GO" id="GO:0005840">
    <property type="term" value="C:ribosome"/>
    <property type="evidence" value="ECO:0007669"/>
    <property type="project" value="UniProtKB-KW"/>
</dbReference>
<dbReference type="InterPro" id="IPR057264">
    <property type="entry name" value="Ribosomal_uL24_C"/>
</dbReference>
<dbReference type="Pfam" id="PF17136">
    <property type="entry name" value="ribosomal_L24"/>
    <property type="match status" value="1"/>
</dbReference>
<comment type="function">
    <text evidence="7 8">One of the proteins that surrounds the polypeptide exit tunnel on the outside of the subunit.</text>
</comment>
<gene>
    <name evidence="8" type="primary">rplX</name>
    <name evidence="11" type="ORF">FHQ18_04695</name>
</gene>
<evidence type="ECO:0000259" key="10">
    <source>
        <dbReference type="SMART" id="SM00739"/>
    </source>
</evidence>
<dbReference type="InterPro" id="IPR041988">
    <property type="entry name" value="Ribosomal_uL24_KOW"/>
</dbReference>
<dbReference type="InterPro" id="IPR008991">
    <property type="entry name" value="Translation_prot_SH3-like_sf"/>
</dbReference>
<dbReference type="PANTHER" id="PTHR12903">
    <property type="entry name" value="MITOCHONDRIAL RIBOSOMAL PROTEIN L24"/>
    <property type="match status" value="1"/>
</dbReference>
<dbReference type="RefSeq" id="WP_149266018.1">
    <property type="nucleotide sequence ID" value="NZ_VFJB01000004.1"/>
</dbReference>
<comment type="caution">
    <text evidence="11">The sequence shown here is derived from an EMBL/GenBank/DDBJ whole genome shotgun (WGS) entry which is preliminary data.</text>
</comment>
<dbReference type="NCBIfam" id="TIGR01079">
    <property type="entry name" value="rplX_bact"/>
    <property type="match status" value="1"/>
</dbReference>
<keyword evidence="2 8" id="KW-0699">rRNA-binding</keyword>
<dbReference type="GO" id="GO:0019843">
    <property type="term" value="F:rRNA binding"/>
    <property type="evidence" value="ECO:0007669"/>
    <property type="project" value="UniProtKB-UniRule"/>
</dbReference>
<dbReference type="FunFam" id="2.30.30.30:FF:000004">
    <property type="entry name" value="50S ribosomal protein L24"/>
    <property type="match status" value="1"/>
</dbReference>
<dbReference type="InterPro" id="IPR005824">
    <property type="entry name" value="KOW"/>
</dbReference>
<proteinExistence type="inferred from homology"/>
<keyword evidence="4 8" id="KW-0689">Ribosomal protein</keyword>
<dbReference type="OrthoDB" id="9807419at2"/>
<dbReference type="InterPro" id="IPR005825">
    <property type="entry name" value="Ribosomal_uL24_CS"/>
</dbReference>
<comment type="similarity">
    <text evidence="1 8 9">Belongs to the universal ribosomal protein uL24 family.</text>
</comment>
<evidence type="ECO:0000256" key="4">
    <source>
        <dbReference type="ARBA" id="ARBA00022980"/>
    </source>
</evidence>
<feature type="domain" description="KOW" evidence="10">
    <location>
        <begin position="6"/>
        <end position="33"/>
    </location>
</feature>
<keyword evidence="5 8" id="KW-0687">Ribonucleoprotein</keyword>
<name>A0A5A8F836_9BACT</name>
<accession>A0A5A8F836</accession>
<dbReference type="InterPro" id="IPR014722">
    <property type="entry name" value="Rib_uL2_dom2"/>
</dbReference>
<evidence type="ECO:0000256" key="9">
    <source>
        <dbReference type="RuleBase" id="RU003477"/>
    </source>
</evidence>
<dbReference type="Pfam" id="PF00467">
    <property type="entry name" value="KOW"/>
    <property type="match status" value="1"/>
</dbReference>
<dbReference type="SMART" id="SM00739">
    <property type="entry name" value="KOW"/>
    <property type="match status" value="1"/>
</dbReference>
<evidence type="ECO:0000256" key="3">
    <source>
        <dbReference type="ARBA" id="ARBA00022884"/>
    </source>
</evidence>
<dbReference type="GO" id="GO:1990904">
    <property type="term" value="C:ribonucleoprotein complex"/>
    <property type="evidence" value="ECO:0007669"/>
    <property type="project" value="UniProtKB-KW"/>
</dbReference>
<dbReference type="GO" id="GO:0003735">
    <property type="term" value="F:structural constituent of ribosome"/>
    <property type="evidence" value="ECO:0007669"/>
    <property type="project" value="InterPro"/>
</dbReference>
<sequence>MAVKYKLKKDDEVVVIAGKDKGKTGKILKVDRKKGKVIVENVNVVKRHMKPNPLNPDGGIIEKEMPVDISNVMYFCKKCDKGVRLGYKLLDDGKKQRFCKSCGEIVDKD</sequence>
<protein>
    <recommendedName>
        <fullName evidence="6 8">Large ribosomal subunit protein uL24</fullName>
    </recommendedName>
</protein>
<comment type="subunit">
    <text evidence="8">Part of the 50S ribosomal subunit.</text>
</comment>
<dbReference type="PROSITE" id="PS01108">
    <property type="entry name" value="RIBOSOMAL_L24"/>
    <property type="match status" value="1"/>
</dbReference>
<dbReference type="CDD" id="cd06089">
    <property type="entry name" value="KOW_RPL26"/>
    <property type="match status" value="1"/>
</dbReference>
<dbReference type="GO" id="GO:0006412">
    <property type="term" value="P:translation"/>
    <property type="evidence" value="ECO:0007669"/>
    <property type="project" value="UniProtKB-UniRule"/>
</dbReference>
<dbReference type="Gene3D" id="2.30.30.30">
    <property type="match status" value="1"/>
</dbReference>
<evidence type="ECO:0000313" key="12">
    <source>
        <dbReference type="Proteomes" id="UP000322876"/>
    </source>
</evidence>
<dbReference type="Proteomes" id="UP000322876">
    <property type="component" value="Unassembled WGS sequence"/>
</dbReference>
<evidence type="ECO:0000256" key="6">
    <source>
        <dbReference type="ARBA" id="ARBA00035206"/>
    </source>
</evidence>
<reference evidence="11 12" key="1">
    <citation type="submission" date="2019-06" db="EMBL/GenBank/DDBJ databases">
        <title>Genomic insights into carbon and energy metabolism of Deferribacter autotrophicus revealed new metabolic traits in the phylum Deferribacteres.</title>
        <authorList>
            <person name="Slobodkin A.I."/>
            <person name="Slobodkina G.B."/>
            <person name="Allioux M."/>
            <person name="Alain K."/>
            <person name="Jebbar M."/>
            <person name="Shadrin V."/>
            <person name="Kublanov I.V."/>
            <person name="Toshchakov S.V."/>
            <person name="Bonch-Osmolovskaya E.A."/>
        </authorList>
    </citation>
    <scope>NUCLEOTIDE SEQUENCE [LARGE SCALE GENOMIC DNA]</scope>
    <source>
        <strain evidence="11 12">SL50</strain>
    </source>
</reference>
<dbReference type="AlphaFoldDB" id="A0A5A8F836"/>
<comment type="function">
    <text evidence="8">One of two assembly initiator proteins, it binds directly to the 5'-end of the 23S rRNA, where it nucleates assembly of the 50S subunit.</text>
</comment>
<evidence type="ECO:0000313" key="11">
    <source>
        <dbReference type="EMBL" id="KAA0258462.1"/>
    </source>
</evidence>
<keyword evidence="3 8" id="KW-0694">RNA-binding</keyword>
<evidence type="ECO:0000256" key="1">
    <source>
        <dbReference type="ARBA" id="ARBA00010618"/>
    </source>
</evidence>
<evidence type="ECO:0000256" key="8">
    <source>
        <dbReference type="HAMAP-Rule" id="MF_01326"/>
    </source>
</evidence>
<dbReference type="HAMAP" id="MF_01326_B">
    <property type="entry name" value="Ribosomal_uL24_B"/>
    <property type="match status" value="1"/>
</dbReference>
<keyword evidence="12" id="KW-1185">Reference proteome</keyword>
<dbReference type="EMBL" id="VFJB01000004">
    <property type="protein sequence ID" value="KAA0258462.1"/>
    <property type="molecule type" value="Genomic_DNA"/>
</dbReference>
<evidence type="ECO:0000256" key="5">
    <source>
        <dbReference type="ARBA" id="ARBA00023274"/>
    </source>
</evidence>
<dbReference type="SUPFAM" id="SSF50104">
    <property type="entry name" value="Translation proteins SH3-like domain"/>
    <property type="match status" value="1"/>
</dbReference>